<dbReference type="AlphaFoldDB" id="A0A437MR94"/>
<evidence type="ECO:0000259" key="2">
    <source>
        <dbReference type="Pfam" id="PF00656"/>
    </source>
</evidence>
<protein>
    <recommendedName>
        <fullName evidence="2">Peptidase C14 caspase domain-containing protein</fullName>
    </recommendedName>
</protein>
<dbReference type="EMBL" id="SACK01000006">
    <property type="protein sequence ID" value="RVU00133.1"/>
    <property type="molecule type" value="Genomic_DNA"/>
</dbReference>
<accession>A0A437MR94</accession>
<dbReference type="GO" id="GO:0005737">
    <property type="term" value="C:cytoplasm"/>
    <property type="evidence" value="ECO:0007669"/>
    <property type="project" value="TreeGrafter"/>
</dbReference>
<feature type="signal peptide" evidence="1">
    <location>
        <begin position="1"/>
        <end position="19"/>
    </location>
</feature>
<gene>
    <name evidence="3" type="ORF">EOD41_14330</name>
</gene>
<feature type="domain" description="Peptidase C14 caspase" evidence="2">
    <location>
        <begin position="22"/>
        <end position="281"/>
    </location>
</feature>
<reference evidence="3 4" key="1">
    <citation type="submission" date="2019-01" db="EMBL/GenBank/DDBJ databases">
        <authorList>
            <person name="Chen W.-M."/>
        </authorList>
    </citation>
    <scope>NUCLEOTIDE SEQUENCE [LARGE SCALE GENOMIC DNA]</scope>
    <source>
        <strain evidence="3 4">YBJ-36</strain>
    </source>
</reference>
<dbReference type="RefSeq" id="WP_127706091.1">
    <property type="nucleotide sequence ID" value="NZ_SACK01000006.1"/>
</dbReference>
<dbReference type="SUPFAM" id="SSF52129">
    <property type="entry name" value="Caspase-like"/>
    <property type="match status" value="1"/>
</dbReference>
<evidence type="ECO:0000313" key="4">
    <source>
        <dbReference type="Proteomes" id="UP000282759"/>
    </source>
</evidence>
<dbReference type="PANTHER" id="PTHR48104:SF30">
    <property type="entry name" value="METACASPASE-1"/>
    <property type="match status" value="1"/>
</dbReference>
<organism evidence="3 4">
    <name type="scientific">Mucilaginibacter limnophilus</name>
    <dbReference type="NCBI Taxonomy" id="1932778"/>
    <lineage>
        <taxon>Bacteria</taxon>
        <taxon>Pseudomonadati</taxon>
        <taxon>Bacteroidota</taxon>
        <taxon>Sphingobacteriia</taxon>
        <taxon>Sphingobacteriales</taxon>
        <taxon>Sphingobacteriaceae</taxon>
        <taxon>Mucilaginibacter</taxon>
    </lineage>
</organism>
<proteinExistence type="predicted"/>
<dbReference type="GO" id="GO:0004197">
    <property type="term" value="F:cysteine-type endopeptidase activity"/>
    <property type="evidence" value="ECO:0007669"/>
    <property type="project" value="InterPro"/>
</dbReference>
<dbReference type="InterPro" id="IPR029030">
    <property type="entry name" value="Caspase-like_dom_sf"/>
</dbReference>
<dbReference type="GO" id="GO:0006508">
    <property type="term" value="P:proteolysis"/>
    <property type="evidence" value="ECO:0007669"/>
    <property type="project" value="InterPro"/>
</dbReference>
<dbReference type="Pfam" id="PF00656">
    <property type="entry name" value="Peptidase_C14"/>
    <property type="match status" value="1"/>
</dbReference>
<keyword evidence="4" id="KW-1185">Reference proteome</keyword>
<dbReference type="PANTHER" id="PTHR48104">
    <property type="entry name" value="METACASPASE-4"/>
    <property type="match status" value="1"/>
</dbReference>
<dbReference type="OrthoDB" id="1491023at2"/>
<name>A0A437MR94_9SPHI</name>
<keyword evidence="1" id="KW-0732">Signal</keyword>
<evidence type="ECO:0000313" key="3">
    <source>
        <dbReference type="EMBL" id="RVU00133.1"/>
    </source>
</evidence>
<feature type="chain" id="PRO_5019558985" description="Peptidase C14 caspase domain-containing protein" evidence="1">
    <location>
        <begin position="20"/>
        <end position="741"/>
    </location>
</feature>
<evidence type="ECO:0000256" key="1">
    <source>
        <dbReference type="SAM" id="SignalP"/>
    </source>
</evidence>
<sequence length="741" mass="80867">MKKITFLFALTLYTAKLFAQTQYALVIGVDKYNPPAGTKITGNTRSDFPDLQGCRNDAMSIKSIIQTRYGFKANNITELYDEKATREGILSSMKALLAKAQKGNIVFIYYAGHGSQQVNSLSKEEDKRDESMVPSDTWKEGIGDIRDKEQAAIYNAFLDKGVKLTVILDCCHSGSMSRGPVFGNERKRYIAANNYDAKDASNPAAPELRESFDFLLISAAQDFESAVEQLDDQNMPHGAFTLALLGAMQQQSVNAQAINIFKSAHAILKGNGKKQEPVIAGSKHRQSQTLFGLDKSKLEDKTLIPVRGIKKGQVEISGGFAEGLYREHELTLLGDTNTVIRVETVTGISTALCSVKKGKLEGIKPGAMFEVSNWISSDAPLLKIYIPETAFTEADVMQLAKINSQLKSSGKAKKWINNLQEYEPSVSLYFSGNKFLANNGTTIAELKGRDLTAVTSAVTKNDTVFFNLPASAALTAAVKKSLGTNKSISVVTDPSSANYILYGTITDDGSPSYGFLRAQVTSRDSLEAMPLQTKNFNIKTGAANVADSLLEYAMRLSKINGWMKLSGPSDSKGNAFPFHLEVINAKTKQKITTGIYKVGDEVSVHLVADENYNSINVAPKYVYVFGIDKNGSMFLFYPGEGNGNVENKIPSSDTTDIELFGYDVEEPVGTDNLYLLATADPIQGYAYLFNQEGVRDIKQGSKGGDNPLADLLNMGNTAGTRSFKKTPATWNIKRVPIKTTH</sequence>
<dbReference type="InterPro" id="IPR050452">
    <property type="entry name" value="Metacaspase"/>
</dbReference>
<dbReference type="Gene3D" id="3.40.50.1460">
    <property type="match status" value="1"/>
</dbReference>
<dbReference type="InterPro" id="IPR011600">
    <property type="entry name" value="Pept_C14_caspase"/>
</dbReference>
<comment type="caution">
    <text evidence="3">The sequence shown here is derived from an EMBL/GenBank/DDBJ whole genome shotgun (WGS) entry which is preliminary data.</text>
</comment>
<dbReference type="Proteomes" id="UP000282759">
    <property type="component" value="Unassembled WGS sequence"/>
</dbReference>